<keyword evidence="1" id="KW-0677">Repeat</keyword>
<evidence type="ECO:0000313" key="3">
    <source>
        <dbReference type="EMBL" id="KOO24687.1"/>
    </source>
</evidence>
<name>A0A0M0JE98_9EUKA</name>
<dbReference type="AlphaFoldDB" id="A0A0M0JE98"/>
<dbReference type="InterPro" id="IPR051550">
    <property type="entry name" value="SCF-Subunits/Alg-Epimerases"/>
</dbReference>
<dbReference type="Proteomes" id="UP000037460">
    <property type="component" value="Unassembled WGS sequence"/>
</dbReference>
<dbReference type="PANTHER" id="PTHR22990">
    <property type="entry name" value="F-BOX ONLY PROTEIN"/>
    <property type="match status" value="1"/>
</dbReference>
<dbReference type="SUPFAM" id="SSF51126">
    <property type="entry name" value="Pectin lyase-like"/>
    <property type="match status" value="1"/>
</dbReference>
<dbReference type="InterPro" id="IPR012334">
    <property type="entry name" value="Pectin_lyas_fold"/>
</dbReference>
<dbReference type="PANTHER" id="PTHR22990:SF15">
    <property type="entry name" value="F-BOX ONLY PROTEIN 10"/>
    <property type="match status" value="1"/>
</dbReference>
<proteinExistence type="predicted"/>
<evidence type="ECO:0000313" key="4">
    <source>
        <dbReference type="Proteomes" id="UP000037460"/>
    </source>
</evidence>
<dbReference type="InterPro" id="IPR006633">
    <property type="entry name" value="Carb-bd_sugar_hydrolysis-dom"/>
</dbReference>
<dbReference type="InterPro" id="IPR039448">
    <property type="entry name" value="Beta_helix"/>
</dbReference>
<accession>A0A0M0JE98</accession>
<dbReference type="EMBL" id="JWZX01003066">
    <property type="protein sequence ID" value="KOO24687.1"/>
    <property type="molecule type" value="Genomic_DNA"/>
</dbReference>
<comment type="caution">
    <text evidence="3">The sequence shown here is derived from an EMBL/GenBank/DDBJ whole genome shotgun (WGS) entry which is preliminary data.</text>
</comment>
<sequence>MPLLSLRPHDPQPTSVLARCVVPPARKKLRRLAQMMFPGALTGTQLHTDVHIVDPSIPECFSSIRAAIACAKPQDTVLIAPGTYRERLDIDKPIDIIGMGPIGAVTIIAVDGPVVAVTSSRVACRVAKLTIEQQSLSEGAPMSGAVRCEGGAVLVLEDCHVTSAAGHCIVIKGMDSCGYILHNMVSNGKGVGILVCDHARGLIEDNDVVGNSRAGVAILSGANPVVRLNRIHAGKDAGVLVSEKGRGRIEENDIFANLRAGVAILREGSPFVSRNRIFDGFDSGVLVCEQGKGSVVDNDIYANQMAGVAIGHGGASTVKGNTIRDGSGGSLLCLSTHSRGLICANVIDQDPGAILHVPDVCYLRSRSST</sequence>
<dbReference type="OrthoDB" id="427974at2759"/>
<dbReference type="Pfam" id="PF13229">
    <property type="entry name" value="Beta_helix"/>
    <property type="match status" value="1"/>
</dbReference>
<dbReference type="SMART" id="SM00710">
    <property type="entry name" value="PbH1"/>
    <property type="match status" value="7"/>
</dbReference>
<organism evidence="3 4">
    <name type="scientific">Chrysochromulina tobinii</name>
    <dbReference type="NCBI Taxonomy" id="1460289"/>
    <lineage>
        <taxon>Eukaryota</taxon>
        <taxon>Haptista</taxon>
        <taxon>Haptophyta</taxon>
        <taxon>Prymnesiophyceae</taxon>
        <taxon>Prymnesiales</taxon>
        <taxon>Chrysochromulinaceae</taxon>
        <taxon>Chrysochromulina</taxon>
    </lineage>
</organism>
<keyword evidence="4" id="KW-1185">Reference proteome</keyword>
<evidence type="ECO:0000256" key="1">
    <source>
        <dbReference type="ARBA" id="ARBA00022737"/>
    </source>
</evidence>
<dbReference type="InterPro" id="IPR006626">
    <property type="entry name" value="PbH1"/>
</dbReference>
<dbReference type="SMART" id="SM00722">
    <property type="entry name" value="CASH"/>
    <property type="match status" value="1"/>
</dbReference>
<dbReference type="Gene3D" id="2.160.20.10">
    <property type="entry name" value="Single-stranded right-handed beta-helix, Pectin lyase-like"/>
    <property type="match status" value="3"/>
</dbReference>
<dbReference type="GO" id="GO:0006511">
    <property type="term" value="P:ubiquitin-dependent protein catabolic process"/>
    <property type="evidence" value="ECO:0007669"/>
    <property type="project" value="TreeGrafter"/>
</dbReference>
<protein>
    <submittedName>
        <fullName evidence="3">F-box only protein 11</fullName>
    </submittedName>
</protein>
<dbReference type="InterPro" id="IPR011050">
    <property type="entry name" value="Pectin_lyase_fold/virulence"/>
</dbReference>
<evidence type="ECO:0000259" key="2">
    <source>
        <dbReference type="SMART" id="SM00722"/>
    </source>
</evidence>
<reference evidence="4" key="1">
    <citation type="journal article" date="2015" name="PLoS Genet.">
        <title>Genome Sequence and Transcriptome Analyses of Chrysochromulina tobin: Metabolic Tools for Enhanced Algal Fitness in the Prominent Order Prymnesiales (Haptophyceae).</title>
        <authorList>
            <person name="Hovde B.T."/>
            <person name="Deodato C.R."/>
            <person name="Hunsperger H.M."/>
            <person name="Ryken S.A."/>
            <person name="Yost W."/>
            <person name="Jha R.K."/>
            <person name="Patterson J."/>
            <person name="Monnat R.J. Jr."/>
            <person name="Barlow S.B."/>
            <person name="Starkenburg S.R."/>
            <person name="Cattolico R.A."/>
        </authorList>
    </citation>
    <scope>NUCLEOTIDE SEQUENCE</scope>
    <source>
        <strain evidence="4">CCMP291</strain>
    </source>
</reference>
<gene>
    <name evidence="3" type="ORF">Ctob_007949</name>
</gene>
<feature type="domain" description="Carbohydrate-binding/sugar hydrolysis" evidence="2">
    <location>
        <begin position="185"/>
        <end position="333"/>
    </location>
</feature>